<dbReference type="PANTHER" id="PTHR47963:SF9">
    <property type="entry name" value="CRISPR-ASSOCIATED ENDONUCLEASE_HELICASE CAS3"/>
    <property type="match status" value="1"/>
</dbReference>
<dbReference type="InterPro" id="IPR041372">
    <property type="entry name" value="Cas3_C"/>
</dbReference>
<evidence type="ECO:0000313" key="12">
    <source>
        <dbReference type="EMBL" id="GAA4901668.1"/>
    </source>
</evidence>
<accession>A0ABP9FHB4</accession>
<dbReference type="EMBL" id="BAABLV010000034">
    <property type="protein sequence ID" value="GAA4901668.1"/>
    <property type="molecule type" value="Genomic_DNA"/>
</dbReference>
<keyword evidence="13" id="KW-1185">Reference proteome</keyword>
<dbReference type="InterPro" id="IPR054712">
    <property type="entry name" value="Cas3-like_dom"/>
</dbReference>
<comment type="similarity">
    <text evidence="2">In the central section; belongs to the CRISPR-associated helicase Cas3 family.</text>
</comment>
<dbReference type="NCBIfam" id="TIGR01587">
    <property type="entry name" value="cas3_core"/>
    <property type="match status" value="1"/>
</dbReference>
<dbReference type="InterPro" id="IPR006483">
    <property type="entry name" value="CRISPR-assoc_Cas3_HD"/>
</dbReference>
<dbReference type="InterPro" id="IPR038257">
    <property type="entry name" value="CRISPR-assoc_Cas3_HD_sf"/>
</dbReference>
<dbReference type="Proteomes" id="UP001501521">
    <property type="component" value="Unassembled WGS sequence"/>
</dbReference>
<evidence type="ECO:0000256" key="2">
    <source>
        <dbReference type="ARBA" id="ARBA00009046"/>
    </source>
</evidence>
<keyword evidence="4" id="KW-0479">Metal-binding</keyword>
<dbReference type="InterPro" id="IPR050547">
    <property type="entry name" value="DEAD_box_RNA_helicases"/>
</dbReference>
<feature type="region of interest" description="Disordered" evidence="10">
    <location>
        <begin position="874"/>
        <end position="893"/>
    </location>
</feature>
<keyword evidence="9" id="KW-0051">Antiviral defense</keyword>
<dbReference type="PANTHER" id="PTHR47963">
    <property type="entry name" value="DEAD-BOX ATP-DEPENDENT RNA HELICASE 47, MITOCHONDRIAL"/>
    <property type="match status" value="1"/>
</dbReference>
<evidence type="ECO:0000256" key="7">
    <source>
        <dbReference type="ARBA" id="ARBA00022806"/>
    </source>
</evidence>
<evidence type="ECO:0000256" key="6">
    <source>
        <dbReference type="ARBA" id="ARBA00022801"/>
    </source>
</evidence>
<keyword evidence="7" id="KW-0347">Helicase</keyword>
<evidence type="ECO:0000256" key="5">
    <source>
        <dbReference type="ARBA" id="ARBA00022741"/>
    </source>
</evidence>
<keyword evidence="3" id="KW-0540">Nuclease</keyword>
<dbReference type="CDD" id="cd09641">
    <property type="entry name" value="Cas3''_I"/>
    <property type="match status" value="1"/>
</dbReference>
<protein>
    <submittedName>
        <fullName evidence="12">CRISPR-associated helicase/endonuclease Cas3</fullName>
    </submittedName>
</protein>
<name>A0ABP9FHB4_9ACTN</name>
<dbReference type="Gene3D" id="1.10.3210.30">
    <property type="match status" value="1"/>
</dbReference>
<evidence type="ECO:0000256" key="10">
    <source>
        <dbReference type="SAM" id="MobiDB-lite"/>
    </source>
</evidence>
<organism evidence="12 13">
    <name type="scientific">Tessaracoccus lubricantis</name>
    <dbReference type="NCBI Taxonomy" id="545543"/>
    <lineage>
        <taxon>Bacteria</taxon>
        <taxon>Bacillati</taxon>
        <taxon>Actinomycetota</taxon>
        <taxon>Actinomycetes</taxon>
        <taxon>Propionibacteriales</taxon>
        <taxon>Propionibacteriaceae</taxon>
        <taxon>Tessaracoccus</taxon>
    </lineage>
</organism>
<evidence type="ECO:0000259" key="11">
    <source>
        <dbReference type="PROSITE" id="PS51643"/>
    </source>
</evidence>
<evidence type="ECO:0000256" key="8">
    <source>
        <dbReference type="ARBA" id="ARBA00022840"/>
    </source>
</evidence>
<proteinExistence type="inferred from homology"/>
<dbReference type="Gene3D" id="3.40.50.300">
    <property type="entry name" value="P-loop containing nucleotide triphosphate hydrolases"/>
    <property type="match status" value="2"/>
</dbReference>
<dbReference type="PROSITE" id="PS51643">
    <property type="entry name" value="HD_CAS3"/>
    <property type="match status" value="1"/>
</dbReference>
<evidence type="ECO:0000256" key="9">
    <source>
        <dbReference type="ARBA" id="ARBA00023118"/>
    </source>
</evidence>
<dbReference type="Pfam" id="PF18395">
    <property type="entry name" value="Cas3_C"/>
    <property type="match status" value="1"/>
</dbReference>
<dbReference type="SUPFAM" id="SSF52540">
    <property type="entry name" value="P-loop containing nucleoside triphosphate hydrolases"/>
    <property type="match status" value="1"/>
</dbReference>
<evidence type="ECO:0000313" key="13">
    <source>
        <dbReference type="Proteomes" id="UP001501521"/>
    </source>
</evidence>
<dbReference type="NCBIfam" id="TIGR01596">
    <property type="entry name" value="cas3_HD"/>
    <property type="match status" value="1"/>
</dbReference>
<reference evidence="13" key="1">
    <citation type="journal article" date="2019" name="Int. J. Syst. Evol. Microbiol.">
        <title>The Global Catalogue of Microorganisms (GCM) 10K type strain sequencing project: providing services to taxonomists for standard genome sequencing and annotation.</title>
        <authorList>
            <consortium name="The Broad Institute Genomics Platform"/>
            <consortium name="The Broad Institute Genome Sequencing Center for Infectious Disease"/>
            <person name="Wu L."/>
            <person name="Ma J."/>
        </authorList>
    </citation>
    <scope>NUCLEOTIDE SEQUENCE [LARGE SCALE GENOMIC DNA]</scope>
    <source>
        <strain evidence="13">JCM 19125</strain>
    </source>
</reference>
<dbReference type="CDD" id="cd17930">
    <property type="entry name" value="DEXHc_cas3"/>
    <property type="match status" value="1"/>
</dbReference>
<sequence length="987" mass="107856">MCAMVIPKAIQVPGGTMKQSQPAASDNFGDTPEPLALSSQLLAVWAKSRGLTDWLPLAQHALDSLSVAGRLFDAWLSTQVKQRWMERGLDPETMRVIALFLCSAHDVGKASPAFVAQHATLAERATAAGLTCRPMEELRDDRRALPHSLISQYALRNWLTDRGVAREQATALASVVGAHHGRPVTRNLMAEAANRPNGVGDEAWTRVRNEMLEWLATATGFDLLLLPGLPVLELPVLVELSGFVIVADWLASNTQLFPLRPTEMDGSPEPDMAERGNRGWNEIAMPPPWEPPPTDLPAADLYRQRFGWAPSASPRAVQLAAVDAARATDVGMLFIETTPGDGKTEAALAVAEILAARRGSQGILFALPTQATTNAMFERVATWIELQPQRPAEIGAWALTLAHGKARLNQAYAQLMEDFADFERRQPTTQDSSGISDEAEAAGALELCNSVVHQWFLSAKRRLLSNFAVVTIDQLLMSALQRKHLMLAHVALAGKVVIIDEAHASDEYMNTYLDSVLSWLGTYGTPVIVLSATLTAERRNAMMLAYAPHRADEIAQFQQDPAAYPLLTTLPRDDAPITSKQVVGRHLSRDIIWSWHPTELGGLVASVRGQIAEGGCALVIRNTVRDAQDTAAALAQAGVDTRLAHAGFIARDRADIDADLLADFGRDGSNRPFQSVVVATQVVEQSLDIDFDVLFTDLAPMDLLLQRAGRMHRHPRPRPPHLREARAFLLADAGVNDMPTPTGGSTAVYGAHLLLRTAATLADHGSVITLPDDISPLVQRALGQEDIGPEDWKPALEAAAATHHRLLHEQKKKASQWVLEPWDQADAQYRAEMGAWLPLANDPPETQMQATVRDIDPTLEVIIVPLTPDGAAAIRPPWLTEDPEGTETLDTSSLPTDDLAREIATWSVRLPARVTRFKLDGLVNALDGLPETRRWIWRRHPLLKGELFLPMKQQDEGGSTLVTEIAAGTTSTFLRYTPDRGLEVVES</sequence>
<keyword evidence="8" id="KW-0067">ATP-binding</keyword>
<gene>
    <name evidence="12" type="ORF">GCM10025789_20350</name>
</gene>
<dbReference type="Pfam" id="PF22590">
    <property type="entry name" value="Cas3-like_C_2"/>
    <property type="match status" value="1"/>
</dbReference>
<comment type="caution">
    <text evidence="12">The sequence shown here is derived from an EMBL/GenBank/DDBJ whole genome shotgun (WGS) entry which is preliminary data.</text>
</comment>
<evidence type="ECO:0000256" key="1">
    <source>
        <dbReference type="ARBA" id="ARBA00006847"/>
    </source>
</evidence>
<dbReference type="InterPro" id="IPR006474">
    <property type="entry name" value="Helicase_Cas3_CRISPR-ass_core"/>
</dbReference>
<dbReference type="InterPro" id="IPR027417">
    <property type="entry name" value="P-loop_NTPase"/>
</dbReference>
<comment type="similarity">
    <text evidence="1">In the N-terminal section; belongs to the CRISPR-associated nuclease Cas3-HD family.</text>
</comment>
<evidence type="ECO:0000256" key="4">
    <source>
        <dbReference type="ARBA" id="ARBA00022723"/>
    </source>
</evidence>
<dbReference type="Pfam" id="PF18019">
    <property type="entry name" value="Cas3_HD"/>
    <property type="match status" value="1"/>
</dbReference>
<keyword evidence="6" id="KW-0378">Hydrolase</keyword>
<keyword evidence="5" id="KW-0547">Nucleotide-binding</keyword>
<feature type="domain" description="HD Cas3-type" evidence="11">
    <location>
        <begin position="50"/>
        <end position="250"/>
    </location>
</feature>
<evidence type="ECO:0000256" key="3">
    <source>
        <dbReference type="ARBA" id="ARBA00022722"/>
    </source>
</evidence>